<comment type="subcellular location">
    <subcellularLocation>
        <location evidence="1">Nucleus</location>
    </subcellularLocation>
</comment>
<protein>
    <submittedName>
        <fullName evidence="10">Fungal-specific transcription factor domain-containing protein</fullName>
    </submittedName>
</protein>
<keyword evidence="6" id="KW-0539">Nucleus</keyword>
<dbReference type="PROSITE" id="PS50048">
    <property type="entry name" value="ZN2_CY6_FUNGAL_2"/>
    <property type="match status" value="1"/>
</dbReference>
<comment type="caution">
    <text evidence="10">The sequence shown here is derived from an EMBL/GenBank/DDBJ whole genome shotgun (WGS) entry which is preliminary data.</text>
</comment>
<dbReference type="GO" id="GO:0008270">
    <property type="term" value="F:zinc ion binding"/>
    <property type="evidence" value="ECO:0007669"/>
    <property type="project" value="InterPro"/>
</dbReference>
<dbReference type="GO" id="GO:0000981">
    <property type="term" value="F:DNA-binding transcription factor activity, RNA polymerase II-specific"/>
    <property type="evidence" value="ECO:0007669"/>
    <property type="project" value="InterPro"/>
</dbReference>
<dbReference type="Gene3D" id="4.10.240.10">
    <property type="entry name" value="Zn(2)-C6 fungal-type DNA-binding domain"/>
    <property type="match status" value="1"/>
</dbReference>
<dbReference type="PANTHER" id="PTHR37534:SF20">
    <property type="entry name" value="PRO1A C6 ZINK-FINGER PROTEIN"/>
    <property type="match status" value="1"/>
</dbReference>
<keyword evidence="5" id="KW-0804">Transcription</keyword>
<evidence type="ECO:0000256" key="2">
    <source>
        <dbReference type="ARBA" id="ARBA00022833"/>
    </source>
</evidence>
<name>A0AAN7H3I4_9PEZI</name>
<keyword evidence="4" id="KW-0238">DNA-binding</keyword>
<dbReference type="GO" id="GO:0003677">
    <property type="term" value="F:DNA binding"/>
    <property type="evidence" value="ECO:0007669"/>
    <property type="project" value="UniProtKB-KW"/>
</dbReference>
<feature type="region of interest" description="Disordered" evidence="8">
    <location>
        <begin position="111"/>
        <end position="142"/>
    </location>
</feature>
<dbReference type="PANTHER" id="PTHR37534">
    <property type="entry name" value="TRANSCRIPTIONAL ACTIVATOR PROTEIN UGA3"/>
    <property type="match status" value="1"/>
</dbReference>
<dbReference type="InterPro" id="IPR036864">
    <property type="entry name" value="Zn2-C6_fun-type_DNA-bd_sf"/>
</dbReference>
<evidence type="ECO:0000313" key="10">
    <source>
        <dbReference type="EMBL" id="KAK4231123.1"/>
    </source>
</evidence>
<dbReference type="GO" id="GO:0005634">
    <property type="term" value="C:nucleus"/>
    <property type="evidence" value="ECO:0007669"/>
    <property type="project" value="UniProtKB-SubCell"/>
</dbReference>
<evidence type="ECO:0000256" key="3">
    <source>
        <dbReference type="ARBA" id="ARBA00023015"/>
    </source>
</evidence>
<dbReference type="Proteomes" id="UP001301958">
    <property type="component" value="Unassembled WGS sequence"/>
</dbReference>
<proteinExistence type="predicted"/>
<evidence type="ECO:0000256" key="7">
    <source>
        <dbReference type="SAM" id="Coils"/>
    </source>
</evidence>
<dbReference type="EMBL" id="MU865294">
    <property type="protein sequence ID" value="KAK4231123.1"/>
    <property type="molecule type" value="Genomic_DNA"/>
</dbReference>
<reference evidence="10" key="1">
    <citation type="journal article" date="2023" name="Mol. Phylogenet. Evol.">
        <title>Genome-scale phylogeny and comparative genomics of the fungal order Sordariales.</title>
        <authorList>
            <person name="Hensen N."/>
            <person name="Bonometti L."/>
            <person name="Westerberg I."/>
            <person name="Brannstrom I.O."/>
            <person name="Guillou S."/>
            <person name="Cros-Aarteil S."/>
            <person name="Calhoun S."/>
            <person name="Haridas S."/>
            <person name="Kuo A."/>
            <person name="Mondo S."/>
            <person name="Pangilinan J."/>
            <person name="Riley R."/>
            <person name="LaButti K."/>
            <person name="Andreopoulos B."/>
            <person name="Lipzen A."/>
            <person name="Chen C."/>
            <person name="Yan M."/>
            <person name="Daum C."/>
            <person name="Ng V."/>
            <person name="Clum A."/>
            <person name="Steindorff A."/>
            <person name="Ohm R.A."/>
            <person name="Martin F."/>
            <person name="Silar P."/>
            <person name="Natvig D.O."/>
            <person name="Lalanne C."/>
            <person name="Gautier V."/>
            <person name="Ament-Velasquez S.L."/>
            <person name="Kruys A."/>
            <person name="Hutchinson M.I."/>
            <person name="Powell A.J."/>
            <person name="Barry K."/>
            <person name="Miller A.N."/>
            <person name="Grigoriev I.V."/>
            <person name="Debuchy R."/>
            <person name="Gladieux P."/>
            <person name="Hiltunen Thoren M."/>
            <person name="Johannesson H."/>
        </authorList>
    </citation>
    <scope>NUCLEOTIDE SEQUENCE</scope>
    <source>
        <strain evidence="10">CBS 990.96</strain>
    </source>
</reference>
<sequence length="618" mass="69585">MTSKPRSFAGCWTCRLRRKKCDESRPICNACTSLDINCTYGSAKPEWMDGGEKQREKGEWLKREIKKRANLRRERRNMQGLEVKLESLGVAGEQDDQSIITTALQDTLESAEISGTTTDSSTSGHSTDSPATQPSPPSGNETYNNVLLVEAVGPALSLEDRDAHSIMFYLDYVFPFQFPFYRPSFLDMGRGWLLVLLTKNKALFHIAMTMSSYFYGLVLSNSTETLDEHKSCTAANLQLLQNQQQRALQCLQQELRDVVNKGVKGHLAEAGRVMASIVQLLTSEVAVANFGNWTMHLEAASELFDEMMKHHGSADDGHHCFMMLLFQLGSIPFSWTPRFHPWGTDQATLRFFTAQLLYFDTIASVTLEQPPRLERWHRHLLSGPEDDAHLPKGDKEHTLPHINLEEFCGLQNWIITTLTEITTLSNWKKQQKQSSSLSISELVRRAQPIESFLSSKIQQLEQQQNQPSTSDCPTATSLHAYSTSQAIHDKSFNTIIWAQAILIYLKVVVSGWQPASPEIVSSVTSTMNLLMHLPSPKCLHTLVWPFTVAGCLASPEQETVFREMFNAMGPIQAFGTVKEGVGILEHVWGNRGRIEQEWKEGWDLSACFRCLGRPSLLI</sequence>
<keyword evidence="7" id="KW-0175">Coiled coil</keyword>
<keyword evidence="2" id="KW-0862">Zinc</keyword>
<dbReference type="SUPFAM" id="SSF57701">
    <property type="entry name" value="Zn2/Cys6 DNA-binding domain"/>
    <property type="match status" value="1"/>
</dbReference>
<keyword evidence="11" id="KW-1185">Reference proteome</keyword>
<evidence type="ECO:0000256" key="4">
    <source>
        <dbReference type="ARBA" id="ARBA00023125"/>
    </source>
</evidence>
<dbReference type="InterPro" id="IPR021858">
    <property type="entry name" value="Fun_TF"/>
</dbReference>
<evidence type="ECO:0000256" key="6">
    <source>
        <dbReference type="ARBA" id="ARBA00023242"/>
    </source>
</evidence>
<dbReference type="InterPro" id="IPR001138">
    <property type="entry name" value="Zn2Cys6_DnaBD"/>
</dbReference>
<reference evidence="10" key="2">
    <citation type="submission" date="2023-05" db="EMBL/GenBank/DDBJ databases">
        <authorList>
            <consortium name="Lawrence Berkeley National Laboratory"/>
            <person name="Steindorff A."/>
            <person name="Hensen N."/>
            <person name="Bonometti L."/>
            <person name="Westerberg I."/>
            <person name="Brannstrom I.O."/>
            <person name="Guillou S."/>
            <person name="Cros-Aarteil S."/>
            <person name="Calhoun S."/>
            <person name="Haridas S."/>
            <person name="Kuo A."/>
            <person name="Mondo S."/>
            <person name="Pangilinan J."/>
            <person name="Riley R."/>
            <person name="Labutti K."/>
            <person name="Andreopoulos B."/>
            <person name="Lipzen A."/>
            <person name="Chen C."/>
            <person name="Yanf M."/>
            <person name="Daum C."/>
            <person name="Ng V."/>
            <person name="Clum A."/>
            <person name="Ohm R."/>
            <person name="Martin F."/>
            <person name="Silar P."/>
            <person name="Natvig D."/>
            <person name="Lalanne C."/>
            <person name="Gautier V."/>
            <person name="Ament-Velasquez S.L."/>
            <person name="Kruys A."/>
            <person name="Hutchinson M.I."/>
            <person name="Powell A.J."/>
            <person name="Barry K."/>
            <person name="Miller A.N."/>
            <person name="Grigoriev I.V."/>
            <person name="Debuchy R."/>
            <person name="Gladieux P."/>
            <person name="Thoren M.H."/>
            <person name="Johannesson H."/>
        </authorList>
    </citation>
    <scope>NUCLEOTIDE SEQUENCE</scope>
    <source>
        <strain evidence="10">CBS 990.96</strain>
    </source>
</reference>
<dbReference type="Pfam" id="PF00172">
    <property type="entry name" value="Zn_clus"/>
    <property type="match status" value="1"/>
</dbReference>
<keyword evidence="3" id="KW-0805">Transcription regulation</keyword>
<evidence type="ECO:0000313" key="11">
    <source>
        <dbReference type="Proteomes" id="UP001301958"/>
    </source>
</evidence>
<evidence type="ECO:0000256" key="8">
    <source>
        <dbReference type="SAM" id="MobiDB-lite"/>
    </source>
</evidence>
<dbReference type="PROSITE" id="PS00463">
    <property type="entry name" value="ZN2_CY6_FUNGAL_1"/>
    <property type="match status" value="1"/>
</dbReference>
<evidence type="ECO:0000256" key="5">
    <source>
        <dbReference type="ARBA" id="ARBA00023163"/>
    </source>
</evidence>
<dbReference type="SMART" id="SM00066">
    <property type="entry name" value="GAL4"/>
    <property type="match status" value="1"/>
</dbReference>
<organism evidence="10 11">
    <name type="scientific">Podospora fimiseda</name>
    <dbReference type="NCBI Taxonomy" id="252190"/>
    <lineage>
        <taxon>Eukaryota</taxon>
        <taxon>Fungi</taxon>
        <taxon>Dikarya</taxon>
        <taxon>Ascomycota</taxon>
        <taxon>Pezizomycotina</taxon>
        <taxon>Sordariomycetes</taxon>
        <taxon>Sordariomycetidae</taxon>
        <taxon>Sordariales</taxon>
        <taxon>Podosporaceae</taxon>
        <taxon>Podospora</taxon>
    </lineage>
</organism>
<dbReference type="CDD" id="cd00067">
    <property type="entry name" value="GAL4"/>
    <property type="match status" value="1"/>
</dbReference>
<feature type="compositionally biased region" description="Low complexity" evidence="8">
    <location>
        <begin position="114"/>
        <end position="129"/>
    </location>
</feature>
<dbReference type="Pfam" id="PF11951">
    <property type="entry name" value="Fungal_trans_2"/>
    <property type="match status" value="1"/>
</dbReference>
<feature type="domain" description="Zn(2)-C6 fungal-type" evidence="9">
    <location>
        <begin position="10"/>
        <end position="40"/>
    </location>
</feature>
<dbReference type="AlphaFoldDB" id="A0AAN7H3I4"/>
<gene>
    <name evidence="10" type="ORF">QBC38DRAFT_466885</name>
</gene>
<evidence type="ECO:0000259" key="9">
    <source>
        <dbReference type="PROSITE" id="PS50048"/>
    </source>
</evidence>
<evidence type="ECO:0000256" key="1">
    <source>
        <dbReference type="ARBA" id="ARBA00004123"/>
    </source>
</evidence>
<feature type="coiled-coil region" evidence="7">
    <location>
        <begin position="234"/>
        <end position="261"/>
    </location>
</feature>
<accession>A0AAN7H3I4</accession>